<accession>A0A2Z2KUY2</accession>
<dbReference type="PROSITE" id="PS50885">
    <property type="entry name" value="HAMP"/>
    <property type="match status" value="1"/>
</dbReference>
<dbReference type="CDD" id="cd06225">
    <property type="entry name" value="HAMP"/>
    <property type="match status" value="1"/>
</dbReference>
<dbReference type="RefSeq" id="WP_087919931.1">
    <property type="nucleotide sequence ID" value="NZ_CP021780.1"/>
</dbReference>
<dbReference type="Pfam" id="PF00672">
    <property type="entry name" value="HAMP"/>
    <property type="match status" value="1"/>
</dbReference>
<dbReference type="AlphaFoldDB" id="A0A2Z2KUY2"/>
<feature type="transmembrane region" description="Helical" evidence="6">
    <location>
        <begin position="12"/>
        <end position="32"/>
    </location>
</feature>
<protein>
    <recommendedName>
        <fullName evidence="7">HAMP domain-containing protein</fullName>
    </recommendedName>
</protein>
<feature type="domain" description="HAMP" evidence="7">
    <location>
        <begin position="212"/>
        <end position="264"/>
    </location>
</feature>
<reference evidence="8 9" key="1">
    <citation type="submission" date="2017-06" db="EMBL/GenBank/DDBJ databases">
        <title>Complete genome sequence of Paenibacillus donghaensis KCTC 13049T isolated from East Sea sediment, South Korea.</title>
        <authorList>
            <person name="Jung B.K."/>
            <person name="Hong S.-J."/>
            <person name="Shin J.-H."/>
        </authorList>
    </citation>
    <scope>NUCLEOTIDE SEQUENCE [LARGE SCALE GENOMIC DNA]</scope>
    <source>
        <strain evidence="8 9">KCTC 13049</strain>
    </source>
</reference>
<gene>
    <name evidence="8" type="ORF">B9T62_37830</name>
</gene>
<dbReference type="PANTHER" id="PTHR43531">
    <property type="entry name" value="PROTEIN ICFG"/>
    <property type="match status" value="1"/>
</dbReference>
<dbReference type="GO" id="GO:0006935">
    <property type="term" value="P:chemotaxis"/>
    <property type="evidence" value="ECO:0007669"/>
    <property type="project" value="UniProtKB-KW"/>
</dbReference>
<dbReference type="KEGG" id="pdh:B9T62_37830"/>
<dbReference type="InterPro" id="IPR003660">
    <property type="entry name" value="HAMP_dom"/>
</dbReference>
<name>A0A2Z2KUY2_9BACL</name>
<dbReference type="InterPro" id="IPR024478">
    <property type="entry name" value="HlyB_4HB_MCP"/>
</dbReference>
<keyword evidence="3" id="KW-0145">Chemotaxis</keyword>
<dbReference type="EMBL" id="CP021780">
    <property type="protein sequence ID" value="ASA25972.1"/>
    <property type="molecule type" value="Genomic_DNA"/>
</dbReference>
<evidence type="ECO:0000313" key="8">
    <source>
        <dbReference type="EMBL" id="ASA25972.1"/>
    </source>
</evidence>
<proteinExistence type="inferred from homology"/>
<dbReference type="Gene3D" id="1.10.287.950">
    <property type="entry name" value="Methyl-accepting chemotaxis protein"/>
    <property type="match status" value="1"/>
</dbReference>
<dbReference type="InterPro" id="IPR051310">
    <property type="entry name" value="MCP_chemotaxis"/>
</dbReference>
<keyword evidence="6" id="KW-0812">Transmembrane</keyword>
<evidence type="ECO:0000256" key="4">
    <source>
        <dbReference type="ARBA" id="ARBA00023136"/>
    </source>
</evidence>
<keyword evidence="9" id="KW-1185">Reference proteome</keyword>
<keyword evidence="4 6" id="KW-0472">Membrane</keyword>
<keyword evidence="2" id="KW-1003">Cell membrane</keyword>
<dbReference type="GO" id="GO:0005886">
    <property type="term" value="C:plasma membrane"/>
    <property type="evidence" value="ECO:0007669"/>
    <property type="project" value="UniProtKB-SubCell"/>
</dbReference>
<sequence>MKNLKVRNKMTLLMVLIMIMMVGIGTHGILIADRTAKRATETYNENVLPISYLGQMRINNEEIESSILELLITHNSAMKLQLQGGIEQRIAGNDGLLNQLLDISFEDKPEIGGAINEYAALLPGYRAQRDTILRLCLSDHGQEAYDLYSGAFHTSRERMGALLHKLNDGLQQEAAAHLAAAHSESSYAKRANILLTLVIWMICAALCCIVARQIANPLKLLQARMKRAEEGDLKAADVYQANDEFGRINSSFNHMLGSLRSIMHRVAESVEMIAASSEEMSASARHSSLTADAMAEAASPAASSYKQQAFSVSQALEAVQRIAAEAAAIESSSLVFYKRADPAAADLGVDTVQHTREIIGAVAHIASESQAVAEALKQLQLFLDQGAEAVLGTGTKAREQMSAMLEISAQAQYLGLLSEDLQESVNRFGL</sequence>
<dbReference type="OrthoDB" id="358716at2"/>
<comment type="subcellular location">
    <subcellularLocation>
        <location evidence="1">Cell membrane</location>
    </subcellularLocation>
</comment>
<evidence type="ECO:0000259" key="7">
    <source>
        <dbReference type="PROSITE" id="PS50885"/>
    </source>
</evidence>
<dbReference type="GO" id="GO:0004888">
    <property type="term" value="F:transmembrane signaling receptor activity"/>
    <property type="evidence" value="ECO:0007669"/>
    <property type="project" value="TreeGrafter"/>
</dbReference>
<dbReference type="SUPFAM" id="SSF58104">
    <property type="entry name" value="Methyl-accepting chemotaxis protein (MCP) signaling domain"/>
    <property type="match status" value="1"/>
</dbReference>
<dbReference type="SMART" id="SM00304">
    <property type="entry name" value="HAMP"/>
    <property type="match status" value="1"/>
</dbReference>
<keyword evidence="6" id="KW-1133">Transmembrane helix</keyword>
<evidence type="ECO:0000256" key="2">
    <source>
        <dbReference type="ARBA" id="ARBA00022475"/>
    </source>
</evidence>
<evidence type="ECO:0000256" key="6">
    <source>
        <dbReference type="SAM" id="Phobius"/>
    </source>
</evidence>
<dbReference type="GO" id="GO:0007165">
    <property type="term" value="P:signal transduction"/>
    <property type="evidence" value="ECO:0007669"/>
    <property type="project" value="InterPro"/>
</dbReference>
<feature type="transmembrane region" description="Helical" evidence="6">
    <location>
        <begin position="193"/>
        <end position="215"/>
    </location>
</feature>
<evidence type="ECO:0000256" key="3">
    <source>
        <dbReference type="ARBA" id="ARBA00022500"/>
    </source>
</evidence>
<organism evidence="8 9">
    <name type="scientific">Paenibacillus donghaensis</name>
    <dbReference type="NCBI Taxonomy" id="414771"/>
    <lineage>
        <taxon>Bacteria</taxon>
        <taxon>Bacillati</taxon>
        <taxon>Bacillota</taxon>
        <taxon>Bacilli</taxon>
        <taxon>Bacillales</taxon>
        <taxon>Paenibacillaceae</taxon>
        <taxon>Paenibacillus</taxon>
    </lineage>
</organism>
<evidence type="ECO:0000256" key="1">
    <source>
        <dbReference type="ARBA" id="ARBA00004236"/>
    </source>
</evidence>
<comment type="similarity">
    <text evidence="5">Belongs to the methyl-accepting chemotaxis (MCP) protein family.</text>
</comment>
<dbReference type="Pfam" id="PF12729">
    <property type="entry name" value="4HB_MCP_1"/>
    <property type="match status" value="1"/>
</dbReference>
<dbReference type="PANTHER" id="PTHR43531:SF11">
    <property type="entry name" value="METHYL-ACCEPTING CHEMOTAXIS PROTEIN 3"/>
    <property type="match status" value="1"/>
</dbReference>
<evidence type="ECO:0000256" key="5">
    <source>
        <dbReference type="ARBA" id="ARBA00029447"/>
    </source>
</evidence>
<evidence type="ECO:0000313" key="9">
    <source>
        <dbReference type="Proteomes" id="UP000249890"/>
    </source>
</evidence>
<dbReference type="Proteomes" id="UP000249890">
    <property type="component" value="Chromosome"/>
</dbReference>